<dbReference type="InterPro" id="IPR013105">
    <property type="entry name" value="TPR_2"/>
</dbReference>
<keyword evidence="7" id="KW-1185">Reference proteome</keyword>
<dbReference type="Pfam" id="PF13529">
    <property type="entry name" value="Peptidase_C39_2"/>
    <property type="match status" value="1"/>
</dbReference>
<dbReference type="Pfam" id="PF13181">
    <property type="entry name" value="TPR_8"/>
    <property type="match status" value="1"/>
</dbReference>
<evidence type="ECO:0000256" key="1">
    <source>
        <dbReference type="ARBA" id="ARBA00022737"/>
    </source>
</evidence>
<name>A0A1M7EA34_9GAMM</name>
<evidence type="ECO:0000256" key="4">
    <source>
        <dbReference type="SAM" id="SignalP"/>
    </source>
</evidence>
<dbReference type="SMART" id="SM00028">
    <property type="entry name" value="TPR"/>
    <property type="match status" value="2"/>
</dbReference>
<evidence type="ECO:0000259" key="5">
    <source>
        <dbReference type="Pfam" id="PF13529"/>
    </source>
</evidence>
<gene>
    <name evidence="6" type="ORF">SAMN05878437_0077</name>
</gene>
<dbReference type="EMBL" id="LT670847">
    <property type="protein sequence ID" value="SHL88593.1"/>
    <property type="molecule type" value="Genomic_DNA"/>
</dbReference>
<dbReference type="InterPro" id="IPR039564">
    <property type="entry name" value="Peptidase_C39-like"/>
</dbReference>
<dbReference type="RefSeq" id="WP_079550346.1">
    <property type="nucleotide sequence ID" value="NZ_LT670847.1"/>
</dbReference>
<evidence type="ECO:0000313" key="6">
    <source>
        <dbReference type="EMBL" id="SHL88593.1"/>
    </source>
</evidence>
<accession>A0A1M7EA34</accession>
<dbReference type="InParanoid" id="A0A1M7EA34"/>
<evidence type="ECO:0000256" key="3">
    <source>
        <dbReference type="PROSITE-ProRule" id="PRU00339"/>
    </source>
</evidence>
<keyword evidence="4" id="KW-0732">Signal</keyword>
<dbReference type="PROSITE" id="PS50005">
    <property type="entry name" value="TPR"/>
    <property type="match status" value="1"/>
</dbReference>
<evidence type="ECO:0000313" key="7">
    <source>
        <dbReference type="Proteomes" id="UP000190911"/>
    </source>
</evidence>
<dbReference type="Gene3D" id="1.25.40.10">
    <property type="entry name" value="Tetratricopeptide repeat domain"/>
    <property type="match status" value="1"/>
</dbReference>
<dbReference type="Proteomes" id="UP000190911">
    <property type="component" value="Chromosome I"/>
</dbReference>
<organism evidence="6 7">
    <name type="scientific">Vreelandella subglaciescola</name>
    <dbReference type="NCBI Taxonomy" id="29571"/>
    <lineage>
        <taxon>Bacteria</taxon>
        <taxon>Pseudomonadati</taxon>
        <taxon>Pseudomonadota</taxon>
        <taxon>Gammaproteobacteria</taxon>
        <taxon>Oceanospirillales</taxon>
        <taxon>Halomonadaceae</taxon>
        <taxon>Vreelandella</taxon>
    </lineage>
</organism>
<feature type="domain" description="Peptidase C39-like" evidence="5">
    <location>
        <begin position="60"/>
        <end position="189"/>
    </location>
</feature>
<feature type="repeat" description="TPR" evidence="3">
    <location>
        <begin position="270"/>
        <end position="303"/>
    </location>
</feature>
<keyword evidence="1" id="KW-0677">Repeat</keyword>
<dbReference type="AlphaFoldDB" id="A0A1M7EA34"/>
<proteinExistence type="predicted"/>
<sequence length="348" mass="37771">MSSRLPAKRTLRHRRQQNARPAGVLLCCALLAVLLSGCAASPALRDSSYQTLPAHVELEGVPFYPQEKYQCGPAALATVLNYSPATPNAAWTATPASAEKAEKDGARDAEISVSSLIPQVFIPGRDGSVQPEMLATTRRHQRIAFPIRPTFDALLGHVAAGDPVVVMQNLSLPAWPMWHYAIVIGYDLPDETLIMRSGEIRRHTLSFGRFDATWARSKRWGFVLAKPGRIPNGVTAKRAVDAISDYETQHGAKAALSSWQALVAAQPQNAMGYFALGNAYYALDKPEKAAQAFKRATAADDTLGVAWLNLGLLYKSQEKSDKAREALEKAAALPGAWQEQARTALDAL</sequence>
<feature type="chain" id="PRO_5012703383" evidence="4">
    <location>
        <begin position="40"/>
        <end position="348"/>
    </location>
</feature>
<dbReference type="Pfam" id="PF07719">
    <property type="entry name" value="TPR_2"/>
    <property type="match status" value="1"/>
</dbReference>
<dbReference type="SUPFAM" id="SSF48452">
    <property type="entry name" value="TPR-like"/>
    <property type="match status" value="1"/>
</dbReference>
<dbReference type="InterPro" id="IPR011990">
    <property type="entry name" value="TPR-like_helical_dom_sf"/>
</dbReference>
<protein>
    <submittedName>
        <fullName evidence="6">Tetratricopeptide repeat-containing protein</fullName>
    </submittedName>
</protein>
<dbReference type="STRING" id="29571.SAMN05878437_0077"/>
<dbReference type="OrthoDB" id="5611441at2"/>
<dbReference type="NCBIfam" id="NF033920">
    <property type="entry name" value="C39_PA2778_fam"/>
    <property type="match status" value="1"/>
</dbReference>
<feature type="signal peptide" evidence="4">
    <location>
        <begin position="1"/>
        <end position="39"/>
    </location>
</feature>
<keyword evidence="2 3" id="KW-0802">TPR repeat</keyword>
<dbReference type="InterPro" id="IPR019734">
    <property type="entry name" value="TPR_rpt"/>
</dbReference>
<reference evidence="6 7" key="1">
    <citation type="submission" date="2016-11" db="EMBL/GenBank/DDBJ databases">
        <authorList>
            <person name="Jaros S."/>
            <person name="Januszkiewicz K."/>
            <person name="Wedrychowicz H."/>
        </authorList>
    </citation>
    <scope>NUCLEOTIDE SEQUENCE [LARGE SCALE GENOMIC DNA]</scope>
    <source>
        <strain evidence="6 7">ACAM 12</strain>
    </source>
</reference>
<evidence type="ECO:0000256" key="2">
    <source>
        <dbReference type="ARBA" id="ARBA00022803"/>
    </source>
</evidence>